<evidence type="ECO:0000256" key="1">
    <source>
        <dbReference type="ARBA" id="ARBA00004196"/>
    </source>
</evidence>
<name>A0ABX2ID57_9RHOO</name>
<gene>
    <name evidence="3" type="ORF">HJ583_005650</name>
</gene>
<evidence type="ECO:0000313" key="3">
    <source>
        <dbReference type="EMBL" id="NSL54499.1"/>
    </source>
</evidence>
<proteinExistence type="predicted"/>
<accession>A0ABX2ID57</accession>
<dbReference type="Gene3D" id="3.30.450.40">
    <property type="match status" value="1"/>
</dbReference>
<dbReference type="PANTHER" id="PTHR32347:SF23">
    <property type="entry name" value="BLL5650 PROTEIN"/>
    <property type="match status" value="1"/>
</dbReference>
<dbReference type="RefSeq" id="WP_170020991.1">
    <property type="nucleotide sequence ID" value="NZ_JABCSC020000001.1"/>
</dbReference>
<evidence type="ECO:0000313" key="4">
    <source>
        <dbReference type="Proteomes" id="UP000778523"/>
    </source>
</evidence>
<dbReference type="Gene3D" id="2.40.30.170">
    <property type="match status" value="1"/>
</dbReference>
<dbReference type="SUPFAM" id="SSF111369">
    <property type="entry name" value="HlyD-like secretion proteins"/>
    <property type="match status" value="1"/>
</dbReference>
<protein>
    <submittedName>
        <fullName evidence="3">Efflux RND transporter periplasmic adaptor subunit</fullName>
    </submittedName>
</protein>
<keyword evidence="4" id="KW-1185">Reference proteome</keyword>
<dbReference type="SUPFAM" id="SSF55781">
    <property type="entry name" value="GAF domain-like"/>
    <property type="match status" value="1"/>
</dbReference>
<dbReference type="EMBL" id="JABCSC020000001">
    <property type="protein sequence ID" value="NSL54499.1"/>
    <property type="molecule type" value="Genomic_DNA"/>
</dbReference>
<comment type="caution">
    <text evidence="3">The sequence shown here is derived from an EMBL/GenBank/DDBJ whole genome shotgun (WGS) entry which is preliminary data.</text>
</comment>
<reference evidence="3 4" key="1">
    <citation type="submission" date="2020-06" db="EMBL/GenBank/DDBJ databases">
        <title>Draft genome of Uliginosibacterium sp. IMCC34675.</title>
        <authorList>
            <person name="Song J."/>
        </authorList>
    </citation>
    <scope>NUCLEOTIDE SEQUENCE [LARGE SCALE GENOMIC DNA]</scope>
    <source>
        <strain evidence="3 4">IMCC34675</strain>
    </source>
</reference>
<evidence type="ECO:0000256" key="2">
    <source>
        <dbReference type="ARBA" id="ARBA00023054"/>
    </source>
</evidence>
<dbReference type="InterPro" id="IPR029016">
    <property type="entry name" value="GAF-like_dom_sf"/>
</dbReference>
<sequence>MNSLPQRLAESPLASREEGERLLACLNAALAYSRFEEAAAAVCSELQAVFGCELVALGLLRGRSVRPLGWSGLADAQAALALGRKIGAAMDECVDQRCSLRYPAAAGDPPRITLMHAELASADLGAAILSVPLPARLEAVGCVVLLRGEKQPWSDAERSMAEEIASLLGPVLLLRQQADEPLRRRLLRQPGELLEKLQGPRSLRLWLGLLGVAGCLLAGGLIPVADTVRAEARLQGEIERSITAPADSFIQDVLVRPGSSVAEGELLLTLADQDLKSEQRRLESEHARHRSELAEAFARQDRARMVASQAKAEEVGSQLDLITDQLARTRLTAPFPGVVIRGDLQQQAGAPVKRGDVLLVISPLSAWRLILQVDERDIARLAAGQRGEVSFVALPGERFALRVSRITPVARVVDGRNGFEVEAALEGRSQAVRPGLEGVAQLHMGRRPLLAIWGSRLADWLSLRLWSIFG</sequence>
<comment type="subcellular location">
    <subcellularLocation>
        <location evidence="1">Cell envelope</location>
    </subcellularLocation>
</comment>
<keyword evidence="2" id="KW-0175">Coiled coil</keyword>
<organism evidence="3 4">
    <name type="scientific">Uliginosibacterium aquaticum</name>
    <dbReference type="NCBI Taxonomy" id="2731212"/>
    <lineage>
        <taxon>Bacteria</taxon>
        <taxon>Pseudomonadati</taxon>
        <taxon>Pseudomonadota</taxon>
        <taxon>Betaproteobacteria</taxon>
        <taxon>Rhodocyclales</taxon>
        <taxon>Zoogloeaceae</taxon>
        <taxon>Uliginosibacterium</taxon>
    </lineage>
</organism>
<dbReference type="Proteomes" id="UP000778523">
    <property type="component" value="Unassembled WGS sequence"/>
</dbReference>
<dbReference type="InterPro" id="IPR050465">
    <property type="entry name" value="UPF0194_transport"/>
</dbReference>
<dbReference type="PANTHER" id="PTHR32347">
    <property type="entry name" value="EFFLUX SYSTEM COMPONENT YKNX-RELATED"/>
    <property type="match status" value="1"/>
</dbReference>